<protein>
    <submittedName>
        <fullName evidence="2">Uncharacterized protein LOC113464976</fullName>
    </submittedName>
</protein>
<keyword evidence="1" id="KW-1185">Reference proteome</keyword>
<sequence length="102" mass="11043">MHGTTDVNTATSLYTSYALQQTSVQCLVRDGAGYGRGGSSGRTPIQVNRSILIKKSKIAEHSSSSLLIRIINGSAKCGKSGISLSLYSRDQDFYQSINKRIE</sequence>
<dbReference type="GeneID" id="113464976"/>
<dbReference type="KEGG" id="ccal:113464976"/>
<evidence type="ECO:0000313" key="1">
    <source>
        <dbReference type="Proteomes" id="UP000694925"/>
    </source>
</evidence>
<evidence type="ECO:0000313" key="2">
    <source>
        <dbReference type="RefSeq" id="XP_026673692.1"/>
    </source>
</evidence>
<organism evidence="1 2">
    <name type="scientific">Ceratina calcarata</name>
    <dbReference type="NCBI Taxonomy" id="156304"/>
    <lineage>
        <taxon>Eukaryota</taxon>
        <taxon>Metazoa</taxon>
        <taxon>Ecdysozoa</taxon>
        <taxon>Arthropoda</taxon>
        <taxon>Hexapoda</taxon>
        <taxon>Insecta</taxon>
        <taxon>Pterygota</taxon>
        <taxon>Neoptera</taxon>
        <taxon>Endopterygota</taxon>
        <taxon>Hymenoptera</taxon>
        <taxon>Apocrita</taxon>
        <taxon>Aculeata</taxon>
        <taxon>Apoidea</taxon>
        <taxon>Anthophila</taxon>
        <taxon>Apidae</taxon>
        <taxon>Ceratina</taxon>
        <taxon>Zadontomerus</taxon>
    </lineage>
</organism>
<dbReference type="RefSeq" id="XP_026673692.1">
    <property type="nucleotide sequence ID" value="XM_026817891.1"/>
</dbReference>
<reference evidence="2" key="1">
    <citation type="submission" date="2025-08" db="UniProtKB">
        <authorList>
            <consortium name="RefSeq"/>
        </authorList>
    </citation>
    <scope>IDENTIFICATION</scope>
    <source>
        <tissue evidence="2">Whole body</tissue>
    </source>
</reference>
<dbReference type="AlphaFoldDB" id="A0AAJ7S998"/>
<dbReference type="Proteomes" id="UP000694925">
    <property type="component" value="Unplaced"/>
</dbReference>
<name>A0AAJ7S998_9HYME</name>
<proteinExistence type="predicted"/>
<gene>
    <name evidence="2" type="primary">LOC113464976</name>
</gene>
<accession>A0AAJ7S998</accession>